<gene>
    <name evidence="5" type="ORF">AWH56_024635</name>
    <name evidence="4" type="ORF">AWH56_23480</name>
</gene>
<dbReference type="AlphaFoldDB" id="A0A1S2KX05"/>
<dbReference type="GO" id="GO:0004792">
    <property type="term" value="F:thiosulfate-cyanide sulfurtransferase activity"/>
    <property type="evidence" value="ECO:0007669"/>
    <property type="project" value="TreeGrafter"/>
</dbReference>
<reference evidence="5 6" key="3">
    <citation type="journal article" date="2019" name="Int. J. Syst. Evol. Microbiol.">
        <title>Anaerobacillus isosaccharinicus sp. nov., an alkaliphilic bacterium which degrades isosaccharinic acid.</title>
        <authorList>
            <person name="Bassil N.M."/>
            <person name="Lloyd J.R."/>
        </authorList>
    </citation>
    <scope>NUCLEOTIDE SEQUENCE [LARGE SCALE GENOMIC DNA]</scope>
    <source>
        <strain evidence="5 6">NB2006</strain>
    </source>
</reference>
<dbReference type="RefSeq" id="WP_071319348.1">
    <property type="nucleotide sequence ID" value="NZ_CP063356.2"/>
</dbReference>
<dbReference type="Pfam" id="PF00581">
    <property type="entry name" value="Rhodanese"/>
    <property type="match status" value="2"/>
</dbReference>
<dbReference type="SMART" id="SM00450">
    <property type="entry name" value="RHOD"/>
    <property type="match status" value="2"/>
</dbReference>
<dbReference type="InterPro" id="IPR001763">
    <property type="entry name" value="Rhodanese-like_dom"/>
</dbReference>
<reference evidence="5 6" key="2">
    <citation type="journal article" date="2017" name="Genome Announc.">
        <title>Draft Genome Sequences of Four Alkaliphilic Bacteria Belonging to the Anaerobacillus Genus.</title>
        <authorList>
            <person name="Bassil N.M."/>
            <person name="Lloyd J.R."/>
        </authorList>
    </citation>
    <scope>NUCLEOTIDE SEQUENCE [LARGE SCALE GENOMIC DNA]</scope>
    <source>
        <strain evidence="5 6">NB2006</strain>
    </source>
</reference>
<name>A0A1S2KX05_9BACI</name>
<dbReference type="InterPro" id="IPR045078">
    <property type="entry name" value="TST/MPST-like"/>
</dbReference>
<reference evidence="4 6" key="1">
    <citation type="submission" date="2016-10" db="EMBL/GenBank/DDBJ databases">
        <title>Draft genome sequences of four alkaliphilic bacteria belonging to the Anaerobacillus genus.</title>
        <authorList>
            <person name="Bassil N.M."/>
            <person name="Lloyd J.R."/>
        </authorList>
    </citation>
    <scope>NUCLEOTIDE SEQUENCE [LARGE SCALE GENOMIC DNA]</scope>
    <source>
        <strain evidence="4 6">NB2006</strain>
    </source>
</reference>
<accession>A0A1S2KX05</accession>
<keyword evidence="1 4" id="KW-0808">Transferase</keyword>
<dbReference type="PANTHER" id="PTHR11364:SF27">
    <property type="entry name" value="SULFURTRANSFERASE"/>
    <property type="match status" value="1"/>
</dbReference>
<dbReference type="CDD" id="cd01448">
    <property type="entry name" value="TST_Repeat_1"/>
    <property type="match status" value="1"/>
</dbReference>
<dbReference type="PROSITE" id="PS50206">
    <property type="entry name" value="RHODANESE_3"/>
    <property type="match status" value="2"/>
</dbReference>
<dbReference type="FunFam" id="3.40.250.10:FF:000035">
    <property type="entry name" value="Thiosulfate sulfurtransferase"/>
    <property type="match status" value="1"/>
</dbReference>
<sequence length="276" mass="31904">MSKNLVTCQWLKEHMDDKNIRILDCRFELGKPNAGFEAYLEDHIPNAIYVDLEKDMSRPVRDHGGRHPLPNLEDFSAKLAAIGIDETMTVVAYDDQGGAMASRLWWLLKYVGHKDVFVLSTSYSNWKNNGFEITTMIPHFDHTKFTVALKEEMLSTMEDIRASIQNEDVILIDSRDPLRFLGIEEPIDKKAGHIPSAKNYFWKDCLNENGEWKKREEQKERFNDIEQNKEIIVYCGSGVTACPNVLCLQSLGYENVKLYLGSWSDWISYNENEIEK</sequence>
<keyword evidence="6" id="KW-1185">Reference proteome</keyword>
<dbReference type="KEGG" id="aia:AWH56_024635"/>
<dbReference type="CDD" id="cd01449">
    <property type="entry name" value="TST_Repeat_2"/>
    <property type="match status" value="1"/>
</dbReference>
<evidence type="ECO:0000313" key="6">
    <source>
        <dbReference type="Proteomes" id="UP000180175"/>
    </source>
</evidence>
<dbReference type="EMBL" id="LQXD01000202">
    <property type="protein sequence ID" value="OIJ04213.1"/>
    <property type="molecule type" value="Genomic_DNA"/>
</dbReference>
<evidence type="ECO:0000259" key="3">
    <source>
        <dbReference type="PROSITE" id="PS50206"/>
    </source>
</evidence>
<evidence type="ECO:0000256" key="1">
    <source>
        <dbReference type="ARBA" id="ARBA00022679"/>
    </source>
</evidence>
<dbReference type="SUPFAM" id="SSF52821">
    <property type="entry name" value="Rhodanese/Cell cycle control phosphatase"/>
    <property type="match status" value="2"/>
</dbReference>
<dbReference type="Gene3D" id="3.40.250.10">
    <property type="entry name" value="Rhodanese-like domain"/>
    <property type="match status" value="2"/>
</dbReference>
<dbReference type="EMBL" id="CP063356">
    <property type="protein sequence ID" value="QOY35804.1"/>
    <property type="molecule type" value="Genomic_DNA"/>
</dbReference>
<reference evidence="5" key="4">
    <citation type="submission" date="2020-10" db="EMBL/GenBank/DDBJ databases">
        <authorList>
            <person name="Bassil N.M."/>
            <person name="Lloyd J.R."/>
        </authorList>
    </citation>
    <scope>NUCLEOTIDE SEQUENCE</scope>
    <source>
        <strain evidence="5">NB2006</strain>
    </source>
</reference>
<proteinExistence type="predicted"/>
<dbReference type="PANTHER" id="PTHR11364">
    <property type="entry name" value="THIOSULFATE SULFERTANSFERASE"/>
    <property type="match status" value="1"/>
</dbReference>
<dbReference type="Proteomes" id="UP000180175">
    <property type="component" value="Chromosome"/>
</dbReference>
<feature type="domain" description="Rhodanese" evidence="3">
    <location>
        <begin position="165"/>
        <end position="275"/>
    </location>
</feature>
<keyword evidence="2" id="KW-0677">Repeat</keyword>
<protein>
    <submittedName>
        <fullName evidence="4">Sulfurtransferase</fullName>
    </submittedName>
</protein>
<evidence type="ECO:0000256" key="2">
    <source>
        <dbReference type="ARBA" id="ARBA00022737"/>
    </source>
</evidence>
<evidence type="ECO:0000313" key="4">
    <source>
        <dbReference type="EMBL" id="OIJ04213.1"/>
    </source>
</evidence>
<dbReference type="OrthoDB" id="9770030at2"/>
<feature type="domain" description="Rhodanese" evidence="3">
    <location>
        <begin position="16"/>
        <end position="135"/>
    </location>
</feature>
<organism evidence="4 6">
    <name type="scientific">Anaerobacillus isosaccharinicus</name>
    <dbReference type="NCBI Taxonomy" id="1532552"/>
    <lineage>
        <taxon>Bacteria</taxon>
        <taxon>Bacillati</taxon>
        <taxon>Bacillota</taxon>
        <taxon>Bacilli</taxon>
        <taxon>Bacillales</taxon>
        <taxon>Bacillaceae</taxon>
        <taxon>Anaerobacillus</taxon>
    </lineage>
</organism>
<dbReference type="InterPro" id="IPR036873">
    <property type="entry name" value="Rhodanese-like_dom_sf"/>
</dbReference>
<evidence type="ECO:0000313" key="5">
    <source>
        <dbReference type="EMBL" id="QOY35804.1"/>
    </source>
</evidence>